<dbReference type="InterPro" id="IPR004305">
    <property type="entry name" value="Thiaminase-2/PQQC"/>
</dbReference>
<evidence type="ECO:0000256" key="1">
    <source>
        <dbReference type="ARBA" id="ARBA00004948"/>
    </source>
</evidence>
<name>A0A4T2C9L4_9MICO</name>
<protein>
    <recommendedName>
        <fullName evidence="2">Thiaminase-2/PQQC domain-containing protein</fullName>
    </recommendedName>
</protein>
<reference evidence="3 4" key="1">
    <citation type="journal article" date="2019" name="Microorganisms">
        <title>Systematic Affiliation and Genome Analysis of Subtercola vilae DB165(T) with Particular Emphasis on Cold Adaptation of an Isolate from a High-Altitude Cold Volcano Lake.</title>
        <authorList>
            <person name="Villalobos A.S."/>
            <person name="Wiese J."/>
            <person name="Imhoff J.F."/>
            <person name="Dorador C."/>
            <person name="Keller A."/>
            <person name="Hentschel U."/>
        </authorList>
    </citation>
    <scope>NUCLEOTIDE SEQUENCE [LARGE SCALE GENOMIC DNA]</scope>
    <source>
        <strain evidence="3 4">DB165</strain>
    </source>
</reference>
<dbReference type="OrthoDB" id="34166at2"/>
<dbReference type="Proteomes" id="UP000306192">
    <property type="component" value="Unassembled WGS sequence"/>
</dbReference>
<keyword evidence="4" id="KW-1185">Reference proteome</keyword>
<dbReference type="GO" id="GO:0005829">
    <property type="term" value="C:cytosol"/>
    <property type="evidence" value="ECO:0007669"/>
    <property type="project" value="TreeGrafter"/>
</dbReference>
<dbReference type="PANTHER" id="PTHR43198">
    <property type="entry name" value="BIFUNCTIONAL TH2 PROTEIN"/>
    <property type="match status" value="1"/>
</dbReference>
<dbReference type="InterPro" id="IPR050967">
    <property type="entry name" value="Thiamine_Salvage_TenA"/>
</dbReference>
<accession>A0A4T2C9L4</accession>
<dbReference type="Pfam" id="PF03070">
    <property type="entry name" value="TENA_THI-4"/>
    <property type="match status" value="1"/>
</dbReference>
<evidence type="ECO:0000313" key="3">
    <source>
        <dbReference type="EMBL" id="TIH40111.1"/>
    </source>
</evidence>
<comment type="pathway">
    <text evidence="1">Cofactor biosynthesis; thiamine diphosphate biosynthesis.</text>
</comment>
<sequence length="214" mass="23892">MTPAVPSPANRMLDDWWIRIEPLRTAIDGLPFVRGLAEGTLEAAVFRNYLAQDALYLREYSRALARASQLAPTTAEQSFWATCAAGALVSELELHRSWLAVDERSVEASDVTLAYLNHLAAAEARATYPVLIAALLPCFWLYQDLGTRLVTYSHPAHAYASWLSTYADPAFDLSTQQAIEYVDAAAQVALPAERELMWRAFTVSSKHELHFFDQ</sequence>
<dbReference type="SUPFAM" id="SSF48613">
    <property type="entry name" value="Heme oxygenase-like"/>
    <property type="match status" value="1"/>
</dbReference>
<organism evidence="3 4">
    <name type="scientific">Subtercola vilae</name>
    <dbReference type="NCBI Taxonomy" id="2056433"/>
    <lineage>
        <taxon>Bacteria</taxon>
        <taxon>Bacillati</taxon>
        <taxon>Actinomycetota</taxon>
        <taxon>Actinomycetes</taxon>
        <taxon>Micrococcales</taxon>
        <taxon>Microbacteriaceae</taxon>
        <taxon>Subtercola</taxon>
    </lineage>
</organism>
<dbReference type="InterPro" id="IPR016084">
    <property type="entry name" value="Haem_Oase-like_multi-hlx"/>
</dbReference>
<comment type="caution">
    <text evidence="3">The sequence shown here is derived from an EMBL/GenBank/DDBJ whole genome shotgun (WGS) entry which is preliminary data.</text>
</comment>
<dbReference type="PANTHER" id="PTHR43198:SF2">
    <property type="entry name" value="SI:CH1073-67J19.1-RELATED"/>
    <property type="match status" value="1"/>
</dbReference>
<gene>
    <name evidence="3" type="ORF">D4765_03010</name>
</gene>
<dbReference type="RefSeq" id="WP_136640745.1">
    <property type="nucleotide sequence ID" value="NZ_QYRT01000004.1"/>
</dbReference>
<dbReference type="EMBL" id="QYRT01000004">
    <property type="protein sequence ID" value="TIH40111.1"/>
    <property type="molecule type" value="Genomic_DNA"/>
</dbReference>
<dbReference type="Gene3D" id="1.20.910.10">
    <property type="entry name" value="Heme oxygenase-like"/>
    <property type="match status" value="1"/>
</dbReference>
<evidence type="ECO:0000259" key="2">
    <source>
        <dbReference type="Pfam" id="PF03070"/>
    </source>
</evidence>
<proteinExistence type="predicted"/>
<feature type="domain" description="Thiaminase-2/PQQC" evidence="2">
    <location>
        <begin position="31"/>
        <end position="213"/>
    </location>
</feature>
<dbReference type="AlphaFoldDB" id="A0A4T2C9L4"/>
<dbReference type="CDD" id="cd19365">
    <property type="entry name" value="TenA_C-like"/>
    <property type="match status" value="1"/>
</dbReference>
<evidence type="ECO:0000313" key="4">
    <source>
        <dbReference type="Proteomes" id="UP000306192"/>
    </source>
</evidence>